<dbReference type="Proteomes" id="UP000277582">
    <property type="component" value="Unassembled WGS sequence"/>
</dbReference>
<name>A0A429GQP0_9CREN</name>
<proteinExistence type="predicted"/>
<feature type="transmembrane region" description="Helical" evidence="1">
    <location>
        <begin position="281"/>
        <end position="300"/>
    </location>
</feature>
<keyword evidence="3" id="KW-1185">Reference proteome</keyword>
<accession>A0A429GQP0</accession>
<reference evidence="2 3" key="1">
    <citation type="submission" date="2018-10" db="EMBL/GenBank/DDBJ databases">
        <title>Co-occurring genomic capacity for anaerobic methane metabolism and dissimilatory sulfite reduction discovered in the Korarchaeota.</title>
        <authorList>
            <person name="Mckay L.J."/>
            <person name="Dlakic M."/>
            <person name="Fields M.W."/>
            <person name="Delmont T.O."/>
            <person name="Eren A.M."/>
            <person name="Jay Z.J."/>
            <person name="Klingelsmith K.B."/>
            <person name="Rusch D.B."/>
            <person name="Inskeep W.P."/>
        </authorList>
    </citation>
    <scope>NUCLEOTIDE SEQUENCE [LARGE SCALE GENOMIC DNA]</scope>
    <source>
        <strain evidence="2 3">MDKW</strain>
    </source>
</reference>
<evidence type="ECO:0000256" key="1">
    <source>
        <dbReference type="SAM" id="Phobius"/>
    </source>
</evidence>
<keyword evidence="1" id="KW-0472">Membrane</keyword>
<keyword evidence="1" id="KW-0812">Transmembrane</keyword>
<protein>
    <recommendedName>
        <fullName evidence="4">DUF2330 domain-containing protein</fullName>
    </recommendedName>
</protein>
<evidence type="ECO:0008006" key="4">
    <source>
        <dbReference type="Google" id="ProtNLM"/>
    </source>
</evidence>
<keyword evidence="1" id="KW-1133">Transmembrane helix</keyword>
<evidence type="ECO:0000313" key="3">
    <source>
        <dbReference type="Proteomes" id="UP000277582"/>
    </source>
</evidence>
<organism evidence="2 3">
    <name type="scientific">Candidatus Methanodesulfokora washburnensis</name>
    <dbReference type="NCBI Taxonomy" id="2478471"/>
    <lineage>
        <taxon>Archaea</taxon>
        <taxon>Thermoproteota</taxon>
        <taxon>Candidatus Korarchaeia</taxon>
        <taxon>Candidatus Korarchaeia incertae sedis</taxon>
        <taxon>Candidatus Methanodesulfokora</taxon>
    </lineage>
</organism>
<dbReference type="RefSeq" id="WP_125670842.1">
    <property type="nucleotide sequence ID" value="NZ_RCOS01000062.1"/>
</dbReference>
<evidence type="ECO:0000313" key="2">
    <source>
        <dbReference type="EMBL" id="RSN76220.1"/>
    </source>
</evidence>
<comment type="caution">
    <text evidence="2">The sequence shown here is derived from an EMBL/GenBank/DDBJ whole genome shotgun (WGS) entry which is preliminary data.</text>
</comment>
<dbReference type="EMBL" id="RCOS01000062">
    <property type="protein sequence ID" value="RSN76220.1"/>
    <property type="molecule type" value="Genomic_DNA"/>
</dbReference>
<gene>
    <name evidence="2" type="ORF">D6D85_04515</name>
</gene>
<sequence>MPKEVYIWWTCCHWVISLRHAITLLMLVIFTLQPVLAAQNVSTIGIKFGDDFSAYLNSDIIRIIHQEDLQWVQGVVGAPLIPELYYSGELIIGPQKTGVARMAIIPTLEDKKAVVSYLINKSIISPITLHTLMTFIFPDGIVITNVRYDVGKNGTMIIVQADAQMNNPYIKLYNLTFYTTTIGKTININYAVKANLSSLKGYIIQKGDYEAISLSPILTLLPKDVVGIIDVAFPEQLHITGGSPAPKQIIWNEAKWQYSSNLMGKDIEVYFSEIAPPPNQILLWFVAMIPPILIGLFVAWKIRKNKRG</sequence>
<dbReference type="AlphaFoldDB" id="A0A429GQP0"/>